<protein>
    <submittedName>
        <fullName evidence="1">Uncharacterized protein</fullName>
    </submittedName>
</protein>
<dbReference type="EMBL" id="QMWO01000089">
    <property type="protein sequence ID" value="RLG69243.1"/>
    <property type="molecule type" value="Genomic_DNA"/>
</dbReference>
<dbReference type="Proteomes" id="UP000277633">
    <property type="component" value="Unassembled WGS sequence"/>
</dbReference>
<proteinExistence type="predicted"/>
<gene>
    <name evidence="1" type="ORF">DRO07_02575</name>
</gene>
<sequence>MPRKSKKSEIPKRYRKEREKVLDTLARFYAPPTPKAIGRLMLRSRKIASAQKPLAWKAREFARTAFLIKRGAERGIIPTHMAIKLRKALQSRASETIQKEASMLAKKGIIDQKFLNALEEMVEKGALKPESATNIAKEYLGVTLSNLKLAPLRKPIRWKLRVLKRIKEIVEIEAELRGFSKRTKNARLRELKERVFEIIEAEVVKIKPKIDLGMFNIIESLAREELITEAQAKELSAIFIENSLNAIKNGKTSSVGLGNLEVKIWGLPQKERSKLLTLLNEVKASFRKH</sequence>
<reference evidence="1 2" key="1">
    <citation type="submission" date="2018-06" db="EMBL/GenBank/DDBJ databases">
        <title>Extensive metabolic versatility and redundancy in microbially diverse, dynamic hydrothermal sediments.</title>
        <authorList>
            <person name="Dombrowski N."/>
            <person name="Teske A."/>
            <person name="Baker B.J."/>
        </authorList>
    </citation>
    <scope>NUCLEOTIDE SEQUENCE [LARGE SCALE GENOMIC DNA]</scope>
    <source>
        <strain evidence="1">B9_G13</strain>
    </source>
</reference>
<name>A0A497JF35_9ARCH</name>
<evidence type="ECO:0000313" key="1">
    <source>
        <dbReference type="EMBL" id="RLG69243.1"/>
    </source>
</evidence>
<evidence type="ECO:0000313" key="2">
    <source>
        <dbReference type="Proteomes" id="UP000277633"/>
    </source>
</evidence>
<accession>A0A497JF35</accession>
<organism evidence="1 2">
    <name type="scientific">Candidatus Iainarchaeum sp</name>
    <dbReference type="NCBI Taxonomy" id="3101447"/>
    <lineage>
        <taxon>Archaea</taxon>
        <taxon>Candidatus Iainarchaeota</taxon>
        <taxon>Candidatus Iainarchaeia</taxon>
        <taxon>Candidatus Iainarchaeales</taxon>
        <taxon>Candidatus Iainarchaeaceae</taxon>
        <taxon>Candidatus Iainarchaeum</taxon>
    </lineage>
</organism>
<comment type="caution">
    <text evidence="1">The sequence shown here is derived from an EMBL/GenBank/DDBJ whole genome shotgun (WGS) entry which is preliminary data.</text>
</comment>
<dbReference type="AlphaFoldDB" id="A0A497JF35"/>